<feature type="region of interest" description="Disordered" evidence="5">
    <location>
        <begin position="39"/>
        <end position="64"/>
    </location>
</feature>
<evidence type="ECO:0000313" key="9">
    <source>
        <dbReference type="Proteomes" id="UP001302477"/>
    </source>
</evidence>
<evidence type="ECO:0000256" key="7">
    <source>
        <dbReference type="SAM" id="SignalP"/>
    </source>
</evidence>
<accession>A0AAU0MVE4</accession>
<keyword evidence="6" id="KW-0812">Transmembrane</keyword>
<keyword evidence="7" id="KW-0732">Signal</keyword>
<evidence type="ECO:0000256" key="3">
    <source>
        <dbReference type="PROSITE-ProRule" id="PRU00339"/>
    </source>
</evidence>
<dbReference type="RefSeq" id="WP_318953056.1">
    <property type="nucleotide sequence ID" value="NZ_CP137555.1"/>
</dbReference>
<evidence type="ECO:0000256" key="6">
    <source>
        <dbReference type="SAM" id="Phobius"/>
    </source>
</evidence>
<dbReference type="SUPFAM" id="SSF48452">
    <property type="entry name" value="TPR-like"/>
    <property type="match status" value="1"/>
</dbReference>
<evidence type="ECO:0000313" key="8">
    <source>
        <dbReference type="EMBL" id="WOX04579.1"/>
    </source>
</evidence>
<gene>
    <name evidence="8" type="ORF">R5R33_12610</name>
</gene>
<dbReference type="InterPro" id="IPR013105">
    <property type="entry name" value="TPR_2"/>
</dbReference>
<proteinExistence type="predicted"/>
<feature type="repeat" description="TPR" evidence="3">
    <location>
        <begin position="271"/>
        <end position="304"/>
    </location>
</feature>
<evidence type="ECO:0000256" key="1">
    <source>
        <dbReference type="ARBA" id="ARBA00022737"/>
    </source>
</evidence>
<dbReference type="InterPro" id="IPR011990">
    <property type="entry name" value="TPR-like_helical_dom_sf"/>
</dbReference>
<reference evidence="8 9" key="1">
    <citation type="submission" date="2023-10" db="EMBL/GenBank/DDBJ databases">
        <title>Description of Microbulbifer bruguierae sp. nov., isolated from the sediments of mangrove plant Bruguiera sexangula and comparative genomic analyses of the genus Microbulbifer.</title>
        <authorList>
            <person name="Long M."/>
        </authorList>
    </citation>
    <scope>NUCLEOTIDE SEQUENCE [LARGE SCALE GENOMIC DNA]</scope>
    <source>
        <strain evidence="8 9">SPO729</strain>
    </source>
</reference>
<dbReference type="KEGG" id="mpaf:R5R33_12610"/>
<keyword evidence="2 3" id="KW-0802">TPR repeat</keyword>
<dbReference type="AlphaFoldDB" id="A0AAU0MVE4"/>
<feature type="chain" id="PRO_5043479522" evidence="7">
    <location>
        <begin position="37"/>
        <end position="340"/>
    </location>
</feature>
<dbReference type="Proteomes" id="UP001302477">
    <property type="component" value="Chromosome"/>
</dbReference>
<dbReference type="SMART" id="SM00028">
    <property type="entry name" value="TPR"/>
    <property type="match status" value="2"/>
</dbReference>
<dbReference type="PROSITE" id="PS50005">
    <property type="entry name" value="TPR"/>
    <property type="match status" value="1"/>
</dbReference>
<dbReference type="NCBIfam" id="NF047558">
    <property type="entry name" value="TPR_END_plus"/>
    <property type="match status" value="1"/>
</dbReference>
<dbReference type="Gene3D" id="1.25.40.10">
    <property type="entry name" value="Tetratricopeptide repeat domain"/>
    <property type="match status" value="1"/>
</dbReference>
<protein>
    <submittedName>
        <fullName evidence="8">Tetratricopeptide repeat protein</fullName>
    </submittedName>
</protein>
<dbReference type="InterPro" id="IPR019734">
    <property type="entry name" value="TPR_rpt"/>
</dbReference>
<feature type="coiled-coil region" evidence="4">
    <location>
        <begin position="165"/>
        <end position="199"/>
    </location>
</feature>
<name>A0AAU0MVE4_9GAMM</name>
<feature type="signal peptide" evidence="7">
    <location>
        <begin position="1"/>
        <end position="36"/>
    </location>
</feature>
<dbReference type="Pfam" id="PF07719">
    <property type="entry name" value="TPR_2"/>
    <property type="match status" value="1"/>
</dbReference>
<evidence type="ECO:0000256" key="2">
    <source>
        <dbReference type="ARBA" id="ARBA00022803"/>
    </source>
</evidence>
<feature type="transmembrane region" description="Helical" evidence="6">
    <location>
        <begin position="133"/>
        <end position="153"/>
    </location>
</feature>
<keyword evidence="4" id="KW-0175">Coiled coil</keyword>
<keyword evidence="1" id="KW-0677">Repeat</keyword>
<evidence type="ECO:0000256" key="4">
    <source>
        <dbReference type="SAM" id="Coils"/>
    </source>
</evidence>
<keyword evidence="9" id="KW-1185">Reference proteome</keyword>
<keyword evidence="6" id="KW-0472">Membrane</keyword>
<evidence type="ECO:0000256" key="5">
    <source>
        <dbReference type="SAM" id="MobiDB-lite"/>
    </source>
</evidence>
<dbReference type="EMBL" id="CP137555">
    <property type="protein sequence ID" value="WOX04579.1"/>
    <property type="molecule type" value="Genomic_DNA"/>
</dbReference>
<organism evidence="8 9">
    <name type="scientific">Microbulbifer pacificus</name>
    <dbReference type="NCBI Taxonomy" id="407164"/>
    <lineage>
        <taxon>Bacteria</taxon>
        <taxon>Pseudomonadati</taxon>
        <taxon>Pseudomonadota</taxon>
        <taxon>Gammaproteobacteria</taxon>
        <taxon>Cellvibrionales</taxon>
        <taxon>Microbulbiferaceae</taxon>
        <taxon>Microbulbifer</taxon>
    </lineage>
</organism>
<sequence>MRRLIPNRLSLLPPAMLAAVCVVASLLLLLALPGAAQDQVKDQTEVPSPPKVTSEEKAQNQQKQQELDKVAEAVDNLDKPLYSAFIERYVLDELKQLRIDMAAQKVSLTENIVDRQLSAADKAITYATDTITYFFYLIAGFSSLLVIMGWTSIRDVKEKVHTLANQEISKLVEQYEARLRSIEEQLSEKTQHIENNRDEIELTREIHSLWLRAGREQTPTGKIAVYDQILNLRQEDGEALTYKADAVLELDEPQWAINLCLQALQIDGENGNAYYQLACAYAYLEQWEESINYLKEALAISPAYRDEALEDPAFNALYTRKEFAQLMGIQPEKPKPKDAD</sequence>
<keyword evidence="6" id="KW-1133">Transmembrane helix</keyword>